<evidence type="ECO:0000256" key="3">
    <source>
        <dbReference type="ARBA" id="ARBA00005150"/>
    </source>
</evidence>
<evidence type="ECO:0000256" key="6">
    <source>
        <dbReference type="ARBA" id="ARBA00013025"/>
    </source>
</evidence>
<dbReference type="PIRSF" id="PIRSF001563">
    <property type="entry name" value="Folylpolyglu_synth"/>
    <property type="match status" value="1"/>
</dbReference>
<comment type="pathway">
    <text evidence="3">Cofactor biosynthesis; tetrahydrofolylpolyglutamate biosynthesis.</text>
</comment>
<evidence type="ECO:0000256" key="1">
    <source>
        <dbReference type="ARBA" id="ARBA00002714"/>
    </source>
</evidence>
<dbReference type="InterPro" id="IPR013221">
    <property type="entry name" value="Mur_ligase_cen"/>
</dbReference>
<dbReference type="GO" id="GO:0004326">
    <property type="term" value="F:tetrahydrofolylpolyglutamate synthase activity"/>
    <property type="evidence" value="ECO:0007669"/>
    <property type="project" value="UniProtKB-EC"/>
</dbReference>
<dbReference type="GO" id="GO:0046656">
    <property type="term" value="P:folic acid biosynthetic process"/>
    <property type="evidence" value="ECO:0007669"/>
    <property type="project" value="UniProtKB-KW"/>
</dbReference>
<keyword evidence="12" id="KW-0460">Magnesium</keyword>
<comment type="caution">
    <text evidence="24">The sequence shown here is derived from an EMBL/GenBank/DDBJ whole genome shotgun (WGS) entry which is preliminary data.</text>
</comment>
<comment type="catalytic activity">
    <reaction evidence="20">
        <text>7,8-dihydropteroate + L-glutamate + ATP = 7,8-dihydrofolate + ADP + phosphate + H(+)</text>
        <dbReference type="Rhea" id="RHEA:23584"/>
        <dbReference type="ChEBI" id="CHEBI:15378"/>
        <dbReference type="ChEBI" id="CHEBI:17839"/>
        <dbReference type="ChEBI" id="CHEBI:29985"/>
        <dbReference type="ChEBI" id="CHEBI:30616"/>
        <dbReference type="ChEBI" id="CHEBI:43474"/>
        <dbReference type="ChEBI" id="CHEBI:57451"/>
        <dbReference type="ChEBI" id="CHEBI:456216"/>
        <dbReference type="EC" id="6.3.2.12"/>
    </reaction>
</comment>
<comment type="function">
    <text evidence="1">Functions in two distinct reactions of the de novo folate biosynthetic pathway. Catalyzes the addition of a glutamate residue to dihydropteroate (7,8-dihydropteroate or H2Pte) to form dihydrofolate (7,8-dihydrofolate monoglutamate or H2Pte-Glu). Also catalyzes successive additions of L-glutamate to tetrahydrofolate or 10-formyltetrahydrofolate or 5,10-methylenetetrahydrofolate, leading to folylpolyglutamate derivatives.</text>
</comment>
<sequence length="428" mass="47973">MNYQETLDFLFTQLPMYQRTGKAAYKANLDNTIALDTYFCHPHQKFKTIHVGGTNGKGSVSHALASVLQTCGLKVGLYTSPHLRDFRERIKINGVPIPKQEVVDFIANHKDEFKQIEPSFFEMTVALAFDFFARKKVDIAIIEVGLGGRLDSTNIISPILSVITNISKDHTVLLGNNLMQIAREKAGIIKSGIPVVIGEEQNESADVFRDIALENNSDIVFASNCYELKKTEILNDKQLLYYKIKRTGEFVRIECDLLGQYQQKNLKTILSVLELLIQAGITIHQEDILDGLGRVVSNTGLLGRWQILQESPRVICDTGHNIAGIKEIIEQIQRVDYRKLHVVFGMVNDKEIDEVLNLLPENAIYYFTKASIPRALNENILKEKGRQFNLIGNAYSTVTLAYKAAISASHVEDLIFVGGSTFVVAEVI</sequence>
<evidence type="ECO:0000256" key="18">
    <source>
        <dbReference type="ARBA" id="ARBA00047808"/>
    </source>
</evidence>
<keyword evidence="25" id="KW-1185">Reference proteome</keyword>
<evidence type="ECO:0000259" key="22">
    <source>
        <dbReference type="Pfam" id="PF02875"/>
    </source>
</evidence>
<evidence type="ECO:0000256" key="20">
    <source>
        <dbReference type="ARBA" id="ARBA00049161"/>
    </source>
</evidence>
<dbReference type="GO" id="GO:0005737">
    <property type="term" value="C:cytoplasm"/>
    <property type="evidence" value="ECO:0007669"/>
    <property type="project" value="TreeGrafter"/>
</dbReference>
<dbReference type="PROSITE" id="PS01012">
    <property type="entry name" value="FOLYLPOLYGLU_SYNT_2"/>
    <property type="match status" value="1"/>
</dbReference>
<evidence type="ECO:0000313" key="25">
    <source>
        <dbReference type="Proteomes" id="UP000282985"/>
    </source>
</evidence>
<dbReference type="EC" id="6.3.2.17" evidence="6"/>
<evidence type="ECO:0000256" key="19">
    <source>
        <dbReference type="ARBA" id="ARBA00049035"/>
    </source>
</evidence>
<comment type="catalytic activity">
    <reaction evidence="19">
        <text>(6R)-5,10-methylenetetrahydrofolyl-(gamma-L-Glu)(n) + L-glutamate + ATP = (6R)-5,10-methylenetetrahydrofolyl-(gamma-L-Glu)(n+1) + ADP + phosphate + H(+)</text>
        <dbReference type="Rhea" id="RHEA:51912"/>
        <dbReference type="Rhea" id="RHEA-COMP:13257"/>
        <dbReference type="Rhea" id="RHEA-COMP:13258"/>
        <dbReference type="ChEBI" id="CHEBI:15378"/>
        <dbReference type="ChEBI" id="CHEBI:29985"/>
        <dbReference type="ChEBI" id="CHEBI:30616"/>
        <dbReference type="ChEBI" id="CHEBI:43474"/>
        <dbReference type="ChEBI" id="CHEBI:136572"/>
        <dbReference type="ChEBI" id="CHEBI:456216"/>
        <dbReference type="EC" id="6.3.2.17"/>
    </reaction>
</comment>
<keyword evidence="13" id="KW-0289">Folate biosynthesis</keyword>
<evidence type="ECO:0000256" key="11">
    <source>
        <dbReference type="ARBA" id="ARBA00022840"/>
    </source>
</evidence>
<dbReference type="AlphaFoldDB" id="A0A434AGR1"/>
<dbReference type="InterPro" id="IPR036565">
    <property type="entry name" value="Mur-like_cat_sf"/>
</dbReference>
<evidence type="ECO:0000256" key="17">
    <source>
        <dbReference type="ARBA" id="ARBA00047493"/>
    </source>
</evidence>
<dbReference type="EMBL" id="RJJX01000019">
    <property type="protein sequence ID" value="RUT73574.1"/>
    <property type="molecule type" value="Genomic_DNA"/>
</dbReference>
<name>A0A434AGR1_9BACT</name>
<evidence type="ECO:0000256" key="9">
    <source>
        <dbReference type="ARBA" id="ARBA00022723"/>
    </source>
</evidence>
<evidence type="ECO:0000256" key="4">
    <source>
        <dbReference type="ARBA" id="ARBA00008276"/>
    </source>
</evidence>
<comment type="pathway">
    <text evidence="2">Cofactor biosynthesis; tetrahydrofolate biosynthesis; 7,8-dihydrofolate from 2-amino-4-hydroxy-6-hydroxymethyl-7,8-dihydropteridine diphosphate and 4-aminobenzoate: step 2/2.</text>
</comment>
<evidence type="ECO:0000256" key="8">
    <source>
        <dbReference type="ARBA" id="ARBA00022598"/>
    </source>
</evidence>
<keyword evidence="8 21" id="KW-0436">Ligase</keyword>
<dbReference type="Pfam" id="PF08245">
    <property type="entry name" value="Mur_ligase_M"/>
    <property type="match status" value="1"/>
</dbReference>
<proteinExistence type="inferred from homology"/>
<evidence type="ECO:0000256" key="5">
    <source>
        <dbReference type="ARBA" id="ARBA00013023"/>
    </source>
</evidence>
<dbReference type="InterPro" id="IPR018109">
    <property type="entry name" value="Folylpolyglutamate_synth_CS"/>
</dbReference>
<evidence type="ECO:0000256" key="7">
    <source>
        <dbReference type="ARBA" id="ARBA00019357"/>
    </source>
</evidence>
<gene>
    <name evidence="24" type="ORF">DLK05_12780</name>
</gene>
<dbReference type="Gene3D" id="3.90.190.20">
    <property type="entry name" value="Mur ligase, C-terminal domain"/>
    <property type="match status" value="1"/>
</dbReference>
<dbReference type="Proteomes" id="UP000282985">
    <property type="component" value="Unassembled WGS sequence"/>
</dbReference>
<evidence type="ECO:0000256" key="2">
    <source>
        <dbReference type="ARBA" id="ARBA00004799"/>
    </source>
</evidence>
<dbReference type="InterPro" id="IPR004101">
    <property type="entry name" value="Mur_ligase_C"/>
</dbReference>
<evidence type="ECO:0000313" key="24">
    <source>
        <dbReference type="EMBL" id="RUT73574.1"/>
    </source>
</evidence>
<dbReference type="PROSITE" id="PS01011">
    <property type="entry name" value="FOLYLPOLYGLU_SYNT_1"/>
    <property type="match status" value="1"/>
</dbReference>
<comment type="similarity">
    <text evidence="4 21">Belongs to the folylpolyglutamate synthase family.</text>
</comment>
<evidence type="ECO:0000256" key="10">
    <source>
        <dbReference type="ARBA" id="ARBA00022741"/>
    </source>
</evidence>
<reference evidence="24 25" key="1">
    <citation type="submission" date="2018-11" db="EMBL/GenBank/DDBJ databases">
        <title>Parancylomarina longa gen. nov., sp. nov., isolated from sediments of southern Okinawa.</title>
        <authorList>
            <person name="Fu T."/>
        </authorList>
    </citation>
    <scope>NUCLEOTIDE SEQUENCE [LARGE SCALE GENOMIC DNA]</scope>
    <source>
        <strain evidence="24 25">T3-2 S1-C</strain>
    </source>
</reference>
<dbReference type="GO" id="GO:0046872">
    <property type="term" value="F:metal ion binding"/>
    <property type="evidence" value="ECO:0007669"/>
    <property type="project" value="UniProtKB-KW"/>
</dbReference>
<comment type="catalytic activity">
    <reaction evidence="18">
        <text>10-formyltetrahydrofolyl-(gamma-L-Glu)(n) + L-glutamate + ATP = 10-formyltetrahydrofolyl-(gamma-L-Glu)(n+1) + ADP + phosphate + H(+)</text>
        <dbReference type="Rhea" id="RHEA:51904"/>
        <dbReference type="Rhea" id="RHEA-COMP:13088"/>
        <dbReference type="Rhea" id="RHEA-COMP:14300"/>
        <dbReference type="ChEBI" id="CHEBI:15378"/>
        <dbReference type="ChEBI" id="CHEBI:29985"/>
        <dbReference type="ChEBI" id="CHEBI:30616"/>
        <dbReference type="ChEBI" id="CHEBI:43474"/>
        <dbReference type="ChEBI" id="CHEBI:134413"/>
        <dbReference type="ChEBI" id="CHEBI:456216"/>
        <dbReference type="EC" id="6.3.2.17"/>
    </reaction>
</comment>
<feature type="domain" description="Mur ligase central" evidence="23">
    <location>
        <begin position="51"/>
        <end position="266"/>
    </location>
</feature>
<accession>A0A434AGR1</accession>
<evidence type="ECO:0000256" key="16">
    <source>
        <dbReference type="ARBA" id="ARBA00032510"/>
    </source>
</evidence>
<protein>
    <recommendedName>
        <fullName evidence="7">Dihydrofolate synthase/folylpolyglutamate synthase</fullName>
        <ecNumber evidence="5">6.3.2.12</ecNumber>
        <ecNumber evidence="6">6.3.2.17</ecNumber>
    </recommendedName>
    <alternativeName>
        <fullName evidence="16">Folylpoly-gamma-glutamate synthetase-dihydrofolate synthetase</fullName>
    </alternativeName>
    <alternativeName>
        <fullName evidence="14">Folylpolyglutamate synthetase</fullName>
    </alternativeName>
    <alternativeName>
        <fullName evidence="15">Tetrahydrofolylpolyglutamate synthase</fullName>
    </alternativeName>
</protein>
<dbReference type="PANTHER" id="PTHR11136:SF0">
    <property type="entry name" value="DIHYDROFOLATE SYNTHETASE-RELATED"/>
    <property type="match status" value="1"/>
</dbReference>
<dbReference type="Pfam" id="PF02875">
    <property type="entry name" value="Mur_ligase_C"/>
    <property type="match status" value="1"/>
</dbReference>
<keyword evidence="9" id="KW-0479">Metal-binding</keyword>
<keyword evidence="11 21" id="KW-0067">ATP-binding</keyword>
<dbReference type="OrthoDB" id="9809356at2"/>
<evidence type="ECO:0000256" key="13">
    <source>
        <dbReference type="ARBA" id="ARBA00022909"/>
    </source>
</evidence>
<dbReference type="EC" id="6.3.2.12" evidence="5"/>
<dbReference type="InterPro" id="IPR036615">
    <property type="entry name" value="Mur_ligase_C_dom_sf"/>
</dbReference>
<dbReference type="Gene3D" id="3.40.1190.10">
    <property type="entry name" value="Mur-like, catalytic domain"/>
    <property type="match status" value="1"/>
</dbReference>
<dbReference type="GO" id="GO:0005524">
    <property type="term" value="F:ATP binding"/>
    <property type="evidence" value="ECO:0007669"/>
    <property type="project" value="UniProtKB-KW"/>
</dbReference>
<comment type="catalytic activity">
    <reaction evidence="17">
        <text>(6S)-5,6,7,8-tetrahydrofolyl-(gamma-L-Glu)(n) + L-glutamate + ATP = (6S)-5,6,7,8-tetrahydrofolyl-(gamma-L-Glu)(n+1) + ADP + phosphate + H(+)</text>
        <dbReference type="Rhea" id="RHEA:10580"/>
        <dbReference type="Rhea" id="RHEA-COMP:14738"/>
        <dbReference type="Rhea" id="RHEA-COMP:14740"/>
        <dbReference type="ChEBI" id="CHEBI:15378"/>
        <dbReference type="ChEBI" id="CHEBI:29985"/>
        <dbReference type="ChEBI" id="CHEBI:30616"/>
        <dbReference type="ChEBI" id="CHEBI:43474"/>
        <dbReference type="ChEBI" id="CHEBI:141005"/>
        <dbReference type="ChEBI" id="CHEBI:456216"/>
        <dbReference type="EC" id="6.3.2.17"/>
    </reaction>
</comment>
<keyword evidence="10 21" id="KW-0547">Nucleotide-binding</keyword>
<evidence type="ECO:0000256" key="14">
    <source>
        <dbReference type="ARBA" id="ARBA00030048"/>
    </source>
</evidence>
<dbReference type="InterPro" id="IPR001645">
    <property type="entry name" value="Folylpolyglutamate_synth"/>
</dbReference>
<organism evidence="24 25">
    <name type="scientific">Ancylomarina longa</name>
    <dbReference type="NCBI Taxonomy" id="2487017"/>
    <lineage>
        <taxon>Bacteria</taxon>
        <taxon>Pseudomonadati</taxon>
        <taxon>Bacteroidota</taxon>
        <taxon>Bacteroidia</taxon>
        <taxon>Marinilabiliales</taxon>
        <taxon>Marinifilaceae</taxon>
        <taxon>Ancylomarina</taxon>
    </lineage>
</organism>
<dbReference type="SUPFAM" id="SSF53623">
    <property type="entry name" value="MurD-like peptide ligases, catalytic domain"/>
    <property type="match status" value="1"/>
</dbReference>
<dbReference type="GO" id="GO:0008841">
    <property type="term" value="F:dihydrofolate synthase activity"/>
    <property type="evidence" value="ECO:0007669"/>
    <property type="project" value="UniProtKB-EC"/>
</dbReference>
<evidence type="ECO:0000256" key="15">
    <source>
        <dbReference type="ARBA" id="ARBA00030592"/>
    </source>
</evidence>
<feature type="domain" description="Mur ligase C-terminal" evidence="22">
    <location>
        <begin position="303"/>
        <end position="420"/>
    </location>
</feature>
<dbReference type="NCBIfam" id="TIGR01499">
    <property type="entry name" value="folC"/>
    <property type="match status" value="1"/>
</dbReference>
<dbReference type="SUPFAM" id="SSF53244">
    <property type="entry name" value="MurD-like peptide ligases, peptide-binding domain"/>
    <property type="match status" value="1"/>
</dbReference>
<dbReference type="PANTHER" id="PTHR11136">
    <property type="entry name" value="FOLYLPOLYGLUTAMATE SYNTHASE-RELATED"/>
    <property type="match status" value="1"/>
</dbReference>
<evidence type="ECO:0000256" key="12">
    <source>
        <dbReference type="ARBA" id="ARBA00022842"/>
    </source>
</evidence>
<evidence type="ECO:0000259" key="23">
    <source>
        <dbReference type="Pfam" id="PF08245"/>
    </source>
</evidence>
<evidence type="ECO:0000256" key="21">
    <source>
        <dbReference type="PIRNR" id="PIRNR001563"/>
    </source>
</evidence>